<reference evidence="2" key="1">
    <citation type="submission" date="2018-12" db="EMBL/GenBank/DDBJ databases">
        <title>Tengunoibacter tsumagoiensis gen. nov., sp. nov., Dictyobacter kobayashii sp. nov., D. alpinus sp. nov., and D. joshuensis sp. nov. and description of Dictyobacteraceae fam. nov. within the order Ktedonobacterales isolated from Tengu-no-mugimeshi.</title>
        <authorList>
            <person name="Wang C.M."/>
            <person name="Zheng Y."/>
            <person name="Sakai Y."/>
            <person name="Toyoda A."/>
            <person name="Minakuchi Y."/>
            <person name="Abe K."/>
            <person name="Yokota A."/>
            <person name="Yabe S."/>
        </authorList>
    </citation>
    <scope>NUCLEOTIDE SEQUENCE [LARGE SCALE GENOMIC DNA]</scope>
    <source>
        <strain evidence="2">S-27</strain>
    </source>
</reference>
<evidence type="ECO:0000313" key="2">
    <source>
        <dbReference type="Proteomes" id="UP000287224"/>
    </source>
</evidence>
<dbReference type="AlphaFoldDB" id="A0A401Z9D5"/>
<dbReference type="Proteomes" id="UP000287224">
    <property type="component" value="Unassembled WGS sequence"/>
</dbReference>
<sequence>MPILDISRMDDHFQKESGGIDEDVSLSARQLLAAIVAVRSLSVRASYRLAIDDAS</sequence>
<dbReference type="EMBL" id="BIFQ01000001">
    <property type="protein sequence ID" value="GCE03455.1"/>
    <property type="molecule type" value="Genomic_DNA"/>
</dbReference>
<organism evidence="1 2">
    <name type="scientific">Dictyobacter aurantiacus</name>
    <dbReference type="NCBI Taxonomy" id="1936993"/>
    <lineage>
        <taxon>Bacteria</taxon>
        <taxon>Bacillati</taxon>
        <taxon>Chloroflexota</taxon>
        <taxon>Ktedonobacteria</taxon>
        <taxon>Ktedonobacterales</taxon>
        <taxon>Dictyobacteraceae</taxon>
        <taxon>Dictyobacter</taxon>
    </lineage>
</organism>
<keyword evidence="2" id="KW-1185">Reference proteome</keyword>
<accession>A0A401Z9D5</accession>
<evidence type="ECO:0000313" key="1">
    <source>
        <dbReference type="EMBL" id="GCE03455.1"/>
    </source>
</evidence>
<proteinExistence type="predicted"/>
<name>A0A401Z9D5_9CHLR</name>
<protein>
    <submittedName>
        <fullName evidence="1">Uncharacterized protein</fullName>
    </submittedName>
</protein>
<comment type="caution">
    <text evidence="1">The sequence shown here is derived from an EMBL/GenBank/DDBJ whole genome shotgun (WGS) entry which is preliminary data.</text>
</comment>
<gene>
    <name evidence="1" type="ORF">KDAU_07840</name>
</gene>